<protein>
    <submittedName>
        <fullName evidence="9">Integrase</fullName>
    </submittedName>
</protein>
<comment type="function">
    <text evidence="1">Site-specific tyrosine recombinase, which acts by catalyzing the cutting and rejoining of the recombining DNA molecules.</text>
</comment>
<dbReference type="Pfam" id="PF00589">
    <property type="entry name" value="Phage_integrase"/>
    <property type="match status" value="1"/>
</dbReference>
<keyword evidence="4 6" id="KW-0238">DNA-binding</keyword>
<dbReference type="EMBL" id="QSVN01000001">
    <property type="protein sequence ID" value="RGO34994.1"/>
    <property type="molecule type" value="Genomic_DNA"/>
</dbReference>
<evidence type="ECO:0000256" key="3">
    <source>
        <dbReference type="ARBA" id="ARBA00022908"/>
    </source>
</evidence>
<dbReference type="GO" id="GO:0003677">
    <property type="term" value="F:DNA binding"/>
    <property type="evidence" value="ECO:0007669"/>
    <property type="project" value="UniProtKB-UniRule"/>
</dbReference>
<dbReference type="PROSITE" id="PS51900">
    <property type="entry name" value="CB"/>
    <property type="match status" value="1"/>
</dbReference>
<dbReference type="InterPro" id="IPR010998">
    <property type="entry name" value="Integrase_recombinase_N"/>
</dbReference>
<evidence type="ECO:0000259" key="8">
    <source>
        <dbReference type="PROSITE" id="PS51900"/>
    </source>
</evidence>
<keyword evidence="3" id="KW-0229">DNA integration</keyword>
<dbReference type="InterPro" id="IPR050090">
    <property type="entry name" value="Tyrosine_recombinase_XerCD"/>
</dbReference>
<comment type="similarity">
    <text evidence="2">Belongs to the 'phage' integrase family.</text>
</comment>
<dbReference type="AlphaFoldDB" id="A0A3E5GIW6"/>
<dbReference type="PANTHER" id="PTHR30349:SF89">
    <property type="entry name" value="INTEGRASE_RECOMBINASE"/>
    <property type="match status" value="1"/>
</dbReference>
<evidence type="ECO:0000256" key="1">
    <source>
        <dbReference type="ARBA" id="ARBA00003283"/>
    </source>
</evidence>
<dbReference type="Pfam" id="PF02899">
    <property type="entry name" value="Phage_int_SAM_1"/>
    <property type="match status" value="1"/>
</dbReference>
<dbReference type="PANTHER" id="PTHR30349">
    <property type="entry name" value="PHAGE INTEGRASE-RELATED"/>
    <property type="match status" value="1"/>
</dbReference>
<dbReference type="Gene3D" id="1.10.443.10">
    <property type="entry name" value="Intergrase catalytic core"/>
    <property type="match status" value="1"/>
</dbReference>
<evidence type="ECO:0000256" key="2">
    <source>
        <dbReference type="ARBA" id="ARBA00008857"/>
    </source>
</evidence>
<feature type="domain" description="Tyr recombinase" evidence="7">
    <location>
        <begin position="106"/>
        <end position="279"/>
    </location>
</feature>
<proteinExistence type="inferred from homology"/>
<dbReference type="Proteomes" id="UP000261285">
    <property type="component" value="Unassembled WGS sequence"/>
</dbReference>
<dbReference type="InterPro" id="IPR044068">
    <property type="entry name" value="CB"/>
</dbReference>
<organism evidence="9 10">
    <name type="scientific">Dorea longicatena</name>
    <dbReference type="NCBI Taxonomy" id="88431"/>
    <lineage>
        <taxon>Bacteria</taxon>
        <taxon>Bacillati</taxon>
        <taxon>Bacillota</taxon>
        <taxon>Clostridia</taxon>
        <taxon>Lachnospirales</taxon>
        <taxon>Lachnospiraceae</taxon>
        <taxon>Dorea</taxon>
    </lineage>
</organism>
<dbReference type="Gene3D" id="1.10.150.130">
    <property type="match status" value="1"/>
</dbReference>
<sequence>MKQLDYFIEVSQNDIKNFSIFLLERENAEATVKKYVADIRTFFRYLNGNMQIDKKVLMGYKEWLVEKYAINSVNSMLAALNQFLEFMGIGTLKVKRIKIQKTAFIQERREMTEQEYRKLLNAAIEEGKEQLALCIETIACTGIRISEIRYFTVERIKTGKIEIYNKGKYRRIFLPKSLKEKILLYCQKHQIKGGWVFRTRGGKLKDRSNIWREMKNLKEKAGIAASKIFPHNLRHLFARVYYSFTKDITGLADLLGHSSINVTRIYTAATESFFQKQMDRIFEDKFMRITT</sequence>
<dbReference type="InterPro" id="IPR013762">
    <property type="entry name" value="Integrase-like_cat_sf"/>
</dbReference>
<evidence type="ECO:0000313" key="10">
    <source>
        <dbReference type="Proteomes" id="UP000261285"/>
    </source>
</evidence>
<dbReference type="InterPro" id="IPR004107">
    <property type="entry name" value="Integrase_SAM-like_N"/>
</dbReference>
<dbReference type="RefSeq" id="WP_117596746.1">
    <property type="nucleotide sequence ID" value="NZ_CABMEZ010000001.1"/>
</dbReference>
<evidence type="ECO:0000256" key="5">
    <source>
        <dbReference type="ARBA" id="ARBA00023172"/>
    </source>
</evidence>
<name>A0A3E5GIW6_9FIRM</name>
<feature type="domain" description="Core-binding (CB)" evidence="8">
    <location>
        <begin position="1"/>
        <end position="88"/>
    </location>
</feature>
<comment type="caution">
    <text evidence="9">The sequence shown here is derived from an EMBL/GenBank/DDBJ whole genome shotgun (WGS) entry which is preliminary data.</text>
</comment>
<dbReference type="PROSITE" id="PS51898">
    <property type="entry name" value="TYR_RECOMBINASE"/>
    <property type="match status" value="1"/>
</dbReference>
<dbReference type="InterPro" id="IPR011010">
    <property type="entry name" value="DNA_brk_join_enz"/>
</dbReference>
<reference evidence="9 10" key="1">
    <citation type="submission" date="2018-08" db="EMBL/GenBank/DDBJ databases">
        <title>A genome reference for cultivated species of the human gut microbiota.</title>
        <authorList>
            <person name="Zou Y."/>
            <person name="Xue W."/>
            <person name="Luo G."/>
        </authorList>
    </citation>
    <scope>NUCLEOTIDE SEQUENCE [LARGE SCALE GENOMIC DNA]</scope>
    <source>
        <strain evidence="9 10">OM02-16</strain>
    </source>
</reference>
<evidence type="ECO:0000256" key="6">
    <source>
        <dbReference type="PROSITE-ProRule" id="PRU01248"/>
    </source>
</evidence>
<gene>
    <name evidence="9" type="ORF">DXB16_00005</name>
</gene>
<dbReference type="SUPFAM" id="SSF56349">
    <property type="entry name" value="DNA breaking-rejoining enzymes"/>
    <property type="match status" value="1"/>
</dbReference>
<keyword evidence="5" id="KW-0233">DNA recombination</keyword>
<dbReference type="GO" id="GO:0006310">
    <property type="term" value="P:DNA recombination"/>
    <property type="evidence" value="ECO:0007669"/>
    <property type="project" value="UniProtKB-KW"/>
</dbReference>
<evidence type="ECO:0000256" key="4">
    <source>
        <dbReference type="ARBA" id="ARBA00023125"/>
    </source>
</evidence>
<dbReference type="InterPro" id="IPR002104">
    <property type="entry name" value="Integrase_catalytic"/>
</dbReference>
<dbReference type="GO" id="GO:0015074">
    <property type="term" value="P:DNA integration"/>
    <property type="evidence" value="ECO:0007669"/>
    <property type="project" value="UniProtKB-KW"/>
</dbReference>
<accession>A0A3E5GIW6</accession>
<evidence type="ECO:0000313" key="9">
    <source>
        <dbReference type="EMBL" id="RGO34994.1"/>
    </source>
</evidence>
<evidence type="ECO:0000259" key="7">
    <source>
        <dbReference type="PROSITE" id="PS51898"/>
    </source>
</evidence>